<gene>
    <name evidence="3" type="ORF">ERS852491_01902</name>
</gene>
<dbReference type="PROSITE" id="PS51257">
    <property type="entry name" value="PROKAR_LIPOPROTEIN"/>
    <property type="match status" value="1"/>
</dbReference>
<dbReference type="GO" id="GO:0016209">
    <property type="term" value="F:antioxidant activity"/>
    <property type="evidence" value="ECO:0007669"/>
    <property type="project" value="InterPro"/>
</dbReference>
<dbReference type="SUPFAM" id="SSF52833">
    <property type="entry name" value="Thioredoxin-like"/>
    <property type="match status" value="1"/>
</dbReference>
<dbReference type="InterPro" id="IPR000866">
    <property type="entry name" value="AhpC/TSA"/>
</dbReference>
<name>A0A174E9C7_9FIRM</name>
<feature type="chain" id="PRO_5038719258" description="Alkyl hydroperoxide reductase subunit C/ Thiol specific antioxidant domain-containing protein" evidence="1">
    <location>
        <begin position="21"/>
        <end position="196"/>
    </location>
</feature>
<sequence>MKKRNTVLAVLLSASFLLTACQNTTEPAAENTAANTNSDTSGFENMKVRKLDGTETDMNSILSNAELTVFNIWEPSCGSCQSEMEALAALGDQYSGRGVQIIGIIKGVTQKRDEEALAVISETGAHYIQLLDSEELEKMMPGLYEETPSTVLYSRDKEQLGTVYAGARDEDYWGKEIEKYHSKVCENDHPADCAVG</sequence>
<keyword evidence="1" id="KW-0732">Signal</keyword>
<protein>
    <recommendedName>
        <fullName evidence="2">Alkyl hydroperoxide reductase subunit C/ Thiol specific antioxidant domain-containing protein</fullName>
    </recommendedName>
</protein>
<accession>A0A174E9C7</accession>
<dbReference type="CDD" id="cd02966">
    <property type="entry name" value="TlpA_like_family"/>
    <property type="match status" value="1"/>
</dbReference>
<dbReference type="RefSeq" id="WP_055152790.1">
    <property type="nucleotide sequence ID" value="NZ_CYZU01000014.1"/>
</dbReference>
<organism evidence="3 4">
    <name type="scientific">Faecalicatena contorta</name>
    <dbReference type="NCBI Taxonomy" id="39482"/>
    <lineage>
        <taxon>Bacteria</taxon>
        <taxon>Bacillati</taxon>
        <taxon>Bacillota</taxon>
        <taxon>Clostridia</taxon>
        <taxon>Lachnospirales</taxon>
        <taxon>Lachnospiraceae</taxon>
        <taxon>Faecalicatena</taxon>
    </lineage>
</organism>
<dbReference type="OrthoDB" id="9796554at2"/>
<dbReference type="STRING" id="39482.ERS852491_01902"/>
<proteinExistence type="predicted"/>
<dbReference type="EMBL" id="CYZU01000014">
    <property type="protein sequence ID" value="CUO33069.1"/>
    <property type="molecule type" value="Genomic_DNA"/>
</dbReference>
<dbReference type="AlphaFoldDB" id="A0A174E9C7"/>
<dbReference type="PANTHER" id="PTHR42852">
    <property type="entry name" value="THIOL:DISULFIDE INTERCHANGE PROTEIN DSBE"/>
    <property type="match status" value="1"/>
</dbReference>
<dbReference type="Pfam" id="PF00578">
    <property type="entry name" value="AhpC-TSA"/>
    <property type="match status" value="1"/>
</dbReference>
<dbReference type="InterPro" id="IPR036249">
    <property type="entry name" value="Thioredoxin-like_sf"/>
</dbReference>
<evidence type="ECO:0000259" key="2">
    <source>
        <dbReference type="Pfam" id="PF00578"/>
    </source>
</evidence>
<dbReference type="Proteomes" id="UP000095544">
    <property type="component" value="Unassembled WGS sequence"/>
</dbReference>
<dbReference type="InterPro" id="IPR050553">
    <property type="entry name" value="Thioredoxin_ResA/DsbE_sf"/>
</dbReference>
<evidence type="ECO:0000256" key="1">
    <source>
        <dbReference type="SAM" id="SignalP"/>
    </source>
</evidence>
<reference evidence="3 4" key="1">
    <citation type="submission" date="2015-09" db="EMBL/GenBank/DDBJ databases">
        <authorList>
            <consortium name="Pathogen Informatics"/>
        </authorList>
    </citation>
    <scope>NUCLEOTIDE SEQUENCE [LARGE SCALE GENOMIC DNA]</scope>
    <source>
        <strain evidence="3 4">2789STDY5834876</strain>
    </source>
</reference>
<dbReference type="GO" id="GO:0016491">
    <property type="term" value="F:oxidoreductase activity"/>
    <property type="evidence" value="ECO:0007669"/>
    <property type="project" value="InterPro"/>
</dbReference>
<dbReference type="Gene3D" id="3.40.30.10">
    <property type="entry name" value="Glutaredoxin"/>
    <property type="match status" value="1"/>
</dbReference>
<feature type="domain" description="Alkyl hydroperoxide reductase subunit C/ Thiol specific antioxidant" evidence="2">
    <location>
        <begin position="45"/>
        <end position="132"/>
    </location>
</feature>
<dbReference type="PANTHER" id="PTHR42852:SF13">
    <property type="entry name" value="PROTEIN DIPZ"/>
    <property type="match status" value="1"/>
</dbReference>
<evidence type="ECO:0000313" key="4">
    <source>
        <dbReference type="Proteomes" id="UP000095544"/>
    </source>
</evidence>
<feature type="signal peptide" evidence="1">
    <location>
        <begin position="1"/>
        <end position="20"/>
    </location>
</feature>
<evidence type="ECO:0000313" key="3">
    <source>
        <dbReference type="EMBL" id="CUO33069.1"/>
    </source>
</evidence>